<reference evidence="2" key="1">
    <citation type="journal article" date="2012" name="Proc. Natl. Acad. Sci. U.S.A.">
        <title>Antigenic diversity is generated by distinct evolutionary mechanisms in African trypanosome species.</title>
        <authorList>
            <person name="Jackson A.P."/>
            <person name="Berry A."/>
            <person name="Aslett M."/>
            <person name="Allison H.C."/>
            <person name="Burton P."/>
            <person name="Vavrova-Anderson J."/>
            <person name="Brown R."/>
            <person name="Browne H."/>
            <person name="Corton N."/>
            <person name="Hauser H."/>
            <person name="Gamble J."/>
            <person name="Gilderthorp R."/>
            <person name="Marcello L."/>
            <person name="McQuillan J."/>
            <person name="Otto T.D."/>
            <person name="Quail M.A."/>
            <person name="Sanders M.J."/>
            <person name="van Tonder A."/>
            <person name="Ginger M.L."/>
            <person name="Field M.C."/>
            <person name="Barry J.D."/>
            <person name="Hertz-Fowler C."/>
            <person name="Berriman M."/>
        </authorList>
    </citation>
    <scope>NUCLEOTIDE SEQUENCE</scope>
    <source>
        <strain evidence="2">Y486</strain>
    </source>
</reference>
<evidence type="ECO:0000259" key="1">
    <source>
        <dbReference type="Pfam" id="PF04194"/>
    </source>
</evidence>
<feature type="domain" description="Programmed cell death protein 2 C-terminal" evidence="1">
    <location>
        <begin position="193"/>
        <end position="319"/>
    </location>
</feature>
<dbReference type="PANTHER" id="PTHR46421">
    <property type="entry name" value="PROGRAMMED CELL DEATH PROTEIN 2-LIKE"/>
    <property type="match status" value="1"/>
</dbReference>
<dbReference type="InterPro" id="IPR052815">
    <property type="entry name" value="PDCD2-like_regulator"/>
</dbReference>
<evidence type="ECO:0000313" key="2">
    <source>
        <dbReference type="EMBL" id="CCC51058.1"/>
    </source>
</evidence>
<name>G0U5B0_TRYVY</name>
<proteinExistence type="predicted"/>
<dbReference type="PANTHER" id="PTHR46421:SF2">
    <property type="entry name" value="PROGRAMMED CELL DEATH PROTEIN 2 C-TERMINAL DOMAIN-CONTAINING PROTEIN"/>
    <property type="match status" value="1"/>
</dbReference>
<dbReference type="InterPro" id="IPR007320">
    <property type="entry name" value="PDCD2_C"/>
</dbReference>
<dbReference type="AlphaFoldDB" id="G0U5B0"/>
<dbReference type="EMBL" id="HE573026">
    <property type="protein sequence ID" value="CCC51058.1"/>
    <property type="molecule type" value="Genomic_DNA"/>
</dbReference>
<sequence length="345" mass="39144">MNDVLLGVFDGYMPLERDKLTSETKIGGTPTYFPDLCEHDQEKISKWTTCGVCGRKMYLVVQAFSPLPEAPALHHRMIYIFCCNTDACSYQPSGSWCAFTLQVDLLDSQALNDEQEDIAVLADPLPACELPMYTFPPCYIDIVPQPKKEIVVPTDLEAEMIRVAEENARNSEMTVEDIQELEQVVDLKDKPSDYEFDKFRRKLAMMPSQVIRYYPRCSFEREKKACSSTSTLPLFMRLTKVKDILRIPPCIRCGAALTHELQVMPTSAHYLRVCDYVPANDSEHNEGVDWGTVTLFVCSKNCSLNHKGVLLSKEFIFVEAPPALQDEVEGSRGRVDLRTFMTQLP</sequence>
<dbReference type="GO" id="GO:0005737">
    <property type="term" value="C:cytoplasm"/>
    <property type="evidence" value="ECO:0007669"/>
    <property type="project" value="InterPro"/>
</dbReference>
<gene>
    <name evidence="2" type="ORF">TVY486_1001120</name>
</gene>
<dbReference type="VEuPathDB" id="TriTrypDB:TvY486_1001120"/>
<organism evidence="2">
    <name type="scientific">Trypanosoma vivax (strain Y486)</name>
    <dbReference type="NCBI Taxonomy" id="1055687"/>
    <lineage>
        <taxon>Eukaryota</taxon>
        <taxon>Discoba</taxon>
        <taxon>Euglenozoa</taxon>
        <taxon>Kinetoplastea</taxon>
        <taxon>Metakinetoplastina</taxon>
        <taxon>Trypanosomatida</taxon>
        <taxon>Trypanosomatidae</taxon>
        <taxon>Trypanosoma</taxon>
        <taxon>Duttonella</taxon>
    </lineage>
</organism>
<protein>
    <recommendedName>
        <fullName evidence="1">Programmed cell death protein 2 C-terminal domain-containing protein</fullName>
    </recommendedName>
</protein>
<accession>G0U5B0</accession>
<dbReference type="Pfam" id="PF04194">
    <property type="entry name" value="PDCD2_C"/>
    <property type="match status" value="1"/>
</dbReference>